<dbReference type="InterPro" id="IPR006680">
    <property type="entry name" value="Amidohydro-rel"/>
</dbReference>
<dbReference type="RefSeq" id="WP_130304802.1">
    <property type="nucleotide sequence ID" value="NZ_SHKO01000003.1"/>
</dbReference>
<feature type="domain" description="Amidohydrolase-related" evidence="1">
    <location>
        <begin position="16"/>
        <end position="273"/>
    </location>
</feature>
<dbReference type="Proteomes" id="UP000293398">
    <property type="component" value="Unassembled WGS sequence"/>
</dbReference>
<dbReference type="AlphaFoldDB" id="A0A4Q7V945"/>
<gene>
    <name evidence="2" type="ORF">EV681_3748</name>
</gene>
<organism evidence="2 3">
    <name type="scientific">Advenella incenata</name>
    <dbReference type="NCBI Taxonomy" id="267800"/>
    <lineage>
        <taxon>Bacteria</taxon>
        <taxon>Pseudomonadati</taxon>
        <taxon>Pseudomonadota</taxon>
        <taxon>Betaproteobacteria</taxon>
        <taxon>Burkholderiales</taxon>
        <taxon>Alcaligenaceae</taxon>
    </lineage>
</organism>
<dbReference type="Pfam" id="PF04909">
    <property type="entry name" value="Amidohydro_2"/>
    <property type="match status" value="1"/>
</dbReference>
<name>A0A4Q7V945_9BURK</name>
<dbReference type="PANTHER" id="PTHR35563:SF2">
    <property type="entry name" value="BARREL METAL-DEPENDENT HYDROLASE, PUTATIVE (AFU_ORTHOLOGUE AFUA_1G16240)-RELATED"/>
    <property type="match status" value="1"/>
</dbReference>
<dbReference type="EMBL" id="SHKO01000003">
    <property type="protein sequence ID" value="RZT92985.1"/>
    <property type="molecule type" value="Genomic_DNA"/>
</dbReference>
<keyword evidence="3" id="KW-1185">Reference proteome</keyword>
<protein>
    <submittedName>
        <fullName evidence="2">Putative TIM-barrel fold metal-dependent hydrolase</fullName>
    </submittedName>
</protein>
<accession>A0A4Q7V945</accession>
<dbReference type="InterPro" id="IPR032466">
    <property type="entry name" value="Metal_Hydrolase"/>
</dbReference>
<keyword evidence="2" id="KW-0378">Hydrolase</keyword>
<sequence>MSLSPLSPLRPEAPLVDTHAHLYTLDMPLNANAWHAPTQDASVERYLSVLDEHGVQFAVLAAASIYGDYNDYHIRACRRHPRLRTTIIAHPQLDMYTLERMKNDGVVGIRLQWRNVKDRPDLNSTEYRRLLKRVADLDWHVHVHDDCHRLPQTIRLLEQANVKVVIDHFGRPDQEHGLTSAGFQAILQSIDKGNTWVKLSAGFRLASQELARQCAAQLLKSAGPERLLWGSDWPFAAFEERISYADTIAAFKSWVPDEQARRKIAGETALQLYFS</sequence>
<comment type="caution">
    <text evidence="2">The sequence shown here is derived from an EMBL/GenBank/DDBJ whole genome shotgun (WGS) entry which is preliminary data.</text>
</comment>
<dbReference type="SUPFAM" id="SSF51556">
    <property type="entry name" value="Metallo-dependent hydrolases"/>
    <property type="match status" value="1"/>
</dbReference>
<dbReference type="Gene3D" id="3.20.20.140">
    <property type="entry name" value="Metal-dependent hydrolases"/>
    <property type="match status" value="1"/>
</dbReference>
<reference evidence="2 3" key="1">
    <citation type="submission" date="2019-02" db="EMBL/GenBank/DDBJ databases">
        <title>Genomic Encyclopedia of Type Strains, Phase IV (KMG-IV): sequencing the most valuable type-strain genomes for metagenomic binning, comparative biology and taxonomic classification.</title>
        <authorList>
            <person name="Goeker M."/>
        </authorList>
    </citation>
    <scope>NUCLEOTIDE SEQUENCE [LARGE SCALE GENOMIC DNA]</scope>
    <source>
        <strain evidence="2 3">DSM 23814</strain>
    </source>
</reference>
<evidence type="ECO:0000313" key="2">
    <source>
        <dbReference type="EMBL" id="RZT92985.1"/>
    </source>
</evidence>
<evidence type="ECO:0000259" key="1">
    <source>
        <dbReference type="Pfam" id="PF04909"/>
    </source>
</evidence>
<evidence type="ECO:0000313" key="3">
    <source>
        <dbReference type="Proteomes" id="UP000293398"/>
    </source>
</evidence>
<dbReference type="OrthoDB" id="9787654at2"/>
<proteinExistence type="predicted"/>
<dbReference type="PANTHER" id="PTHR35563">
    <property type="entry name" value="BARREL METAL-DEPENDENT HYDROLASE, PUTATIVE (AFU_ORTHOLOGUE AFUA_1G16240)-RELATED"/>
    <property type="match status" value="1"/>
</dbReference>
<dbReference type="InterPro" id="IPR052358">
    <property type="entry name" value="Aro_Compnd_Degr_Hydrolases"/>
</dbReference>
<dbReference type="GO" id="GO:0016787">
    <property type="term" value="F:hydrolase activity"/>
    <property type="evidence" value="ECO:0007669"/>
    <property type="project" value="UniProtKB-KW"/>
</dbReference>